<dbReference type="Proteomes" id="UP001288944">
    <property type="component" value="Unassembled WGS sequence"/>
</dbReference>
<comment type="caution">
    <text evidence="3">The sequence shown here is derived from an EMBL/GenBank/DDBJ whole genome shotgun (WGS) entry which is preliminary data.</text>
</comment>
<keyword evidence="1" id="KW-0812">Transmembrane</keyword>
<evidence type="ECO:0000259" key="2">
    <source>
        <dbReference type="Pfam" id="PF01773"/>
    </source>
</evidence>
<feature type="domain" description="Concentrative nucleoside transporter N-terminal" evidence="2">
    <location>
        <begin position="8"/>
        <end position="59"/>
    </location>
</feature>
<sequence length="60" mass="6650">MERFVGILGIIVILGIAFLLSENKKKINWRLVVSGLGLQIIFAILILKVPVGRRVFESAS</sequence>
<dbReference type="GO" id="GO:0015293">
    <property type="term" value="F:symporter activity"/>
    <property type="evidence" value="ECO:0007669"/>
    <property type="project" value="TreeGrafter"/>
</dbReference>
<dbReference type="InterPro" id="IPR002668">
    <property type="entry name" value="CNT_N_dom"/>
</dbReference>
<name>A0AAW9KN28_CLOPF</name>
<dbReference type="InterPro" id="IPR008276">
    <property type="entry name" value="C_nuclsd_transpt"/>
</dbReference>
<protein>
    <submittedName>
        <fullName evidence="3">NupC/NupG family nucleoside CNT transporter</fullName>
    </submittedName>
</protein>
<gene>
    <name evidence="3" type="ORF">GNF83_15605</name>
</gene>
<proteinExistence type="predicted"/>
<organism evidence="3 4">
    <name type="scientific">Clostridium perfringens</name>
    <dbReference type="NCBI Taxonomy" id="1502"/>
    <lineage>
        <taxon>Bacteria</taxon>
        <taxon>Bacillati</taxon>
        <taxon>Bacillota</taxon>
        <taxon>Clostridia</taxon>
        <taxon>Eubacteriales</taxon>
        <taxon>Clostridiaceae</taxon>
        <taxon>Clostridium</taxon>
    </lineage>
</organism>
<feature type="transmembrane region" description="Helical" evidence="1">
    <location>
        <begin position="5"/>
        <end position="21"/>
    </location>
</feature>
<dbReference type="GO" id="GO:0005337">
    <property type="term" value="F:nucleoside transmembrane transporter activity"/>
    <property type="evidence" value="ECO:0007669"/>
    <property type="project" value="InterPro"/>
</dbReference>
<keyword evidence="1" id="KW-0472">Membrane</keyword>
<keyword evidence="1" id="KW-1133">Transmembrane helix</keyword>
<evidence type="ECO:0000313" key="4">
    <source>
        <dbReference type="Proteomes" id="UP001288944"/>
    </source>
</evidence>
<dbReference type="EMBL" id="WNUR01000297">
    <property type="protein sequence ID" value="MDZ7542600.1"/>
    <property type="molecule type" value="Genomic_DNA"/>
</dbReference>
<dbReference type="AlphaFoldDB" id="A0AAW9KN28"/>
<dbReference type="PANTHER" id="PTHR10590:SF4">
    <property type="entry name" value="SOLUTE CARRIER FAMILY 28 MEMBER 3"/>
    <property type="match status" value="1"/>
</dbReference>
<dbReference type="GO" id="GO:0005886">
    <property type="term" value="C:plasma membrane"/>
    <property type="evidence" value="ECO:0007669"/>
    <property type="project" value="TreeGrafter"/>
</dbReference>
<evidence type="ECO:0000256" key="1">
    <source>
        <dbReference type="SAM" id="Phobius"/>
    </source>
</evidence>
<feature type="transmembrane region" description="Helical" evidence="1">
    <location>
        <begin position="27"/>
        <end position="47"/>
    </location>
</feature>
<dbReference type="PANTHER" id="PTHR10590">
    <property type="entry name" value="SODIUM/NUCLEOSIDE COTRANSPORTER"/>
    <property type="match status" value="1"/>
</dbReference>
<reference evidence="3" key="1">
    <citation type="submission" date="2019-11" db="EMBL/GenBank/DDBJ databases">
        <title>Characterization of Clostridium perfringens isolates from swine manure treated agricultural soils.</title>
        <authorList>
            <person name="Wushke S.T."/>
        </authorList>
    </citation>
    <scope>NUCLEOTIDE SEQUENCE</scope>
    <source>
        <strain evidence="3">X62</strain>
    </source>
</reference>
<feature type="non-terminal residue" evidence="3">
    <location>
        <position position="60"/>
    </location>
</feature>
<accession>A0AAW9KN28</accession>
<dbReference type="Pfam" id="PF01773">
    <property type="entry name" value="Nucleos_tra2_N"/>
    <property type="match status" value="1"/>
</dbReference>
<evidence type="ECO:0000313" key="3">
    <source>
        <dbReference type="EMBL" id="MDZ7542600.1"/>
    </source>
</evidence>